<dbReference type="Pfam" id="PF02559">
    <property type="entry name" value="CarD_TRCF_RID"/>
    <property type="match status" value="1"/>
</dbReference>
<dbReference type="SMART" id="SM01058">
    <property type="entry name" value="CarD_TRCF"/>
    <property type="match status" value="1"/>
</dbReference>
<name>D9QSZ7_ACEAZ</name>
<evidence type="ECO:0000313" key="3">
    <source>
        <dbReference type="Proteomes" id="UP000001661"/>
    </source>
</evidence>
<dbReference type="STRING" id="574087.Acear_0134"/>
<proteinExistence type="predicted"/>
<dbReference type="InterPro" id="IPR042215">
    <property type="entry name" value="CarD-like_C"/>
</dbReference>
<gene>
    <name evidence="2" type="ordered locus">Acear_0134</name>
</gene>
<dbReference type="InterPro" id="IPR036101">
    <property type="entry name" value="CarD-like/TRCF_RID_sf"/>
</dbReference>
<dbReference type="Gene3D" id="1.20.58.1290">
    <property type="entry name" value="CarD-like, C-terminal domain"/>
    <property type="match status" value="1"/>
</dbReference>
<protein>
    <submittedName>
        <fullName evidence="2">Transcriptional regulator, CarD family</fullName>
    </submittedName>
</protein>
<organism evidence="2 3">
    <name type="scientific">Acetohalobium arabaticum (strain ATCC 49924 / DSM 5501 / Z-7288)</name>
    <dbReference type="NCBI Taxonomy" id="574087"/>
    <lineage>
        <taxon>Bacteria</taxon>
        <taxon>Bacillati</taxon>
        <taxon>Bacillota</taxon>
        <taxon>Clostridia</taxon>
        <taxon>Halanaerobiales</taxon>
        <taxon>Halobacteroidaceae</taxon>
        <taxon>Acetohalobium</taxon>
    </lineage>
</organism>
<dbReference type="HOGENOM" id="CLU_048259_1_1_9"/>
<dbReference type="SUPFAM" id="SSF141259">
    <property type="entry name" value="CarD-like"/>
    <property type="match status" value="1"/>
</dbReference>
<dbReference type="KEGG" id="aar:Acear_0134"/>
<dbReference type="eggNOG" id="COG1329">
    <property type="taxonomic scope" value="Bacteria"/>
</dbReference>
<dbReference type="InterPro" id="IPR048792">
    <property type="entry name" value="CarD_C"/>
</dbReference>
<dbReference type="AlphaFoldDB" id="D9QSZ7"/>
<dbReference type="GO" id="GO:0009303">
    <property type="term" value="P:rRNA transcription"/>
    <property type="evidence" value="ECO:0007669"/>
    <property type="project" value="TreeGrafter"/>
</dbReference>
<dbReference type="PANTHER" id="PTHR38447:SF1">
    <property type="entry name" value="RNA POLYMERASE-BINDING TRANSCRIPTION FACTOR CARD"/>
    <property type="match status" value="1"/>
</dbReference>
<feature type="domain" description="CarD-like/TRCF RNAP-interacting" evidence="1">
    <location>
        <begin position="1"/>
        <end position="111"/>
    </location>
</feature>
<dbReference type="PANTHER" id="PTHR38447">
    <property type="entry name" value="TRANSCRIPTION FACTOR YDEB-RELATED"/>
    <property type="match status" value="1"/>
</dbReference>
<accession>D9QSZ7</accession>
<evidence type="ECO:0000259" key="1">
    <source>
        <dbReference type="SMART" id="SM01058"/>
    </source>
</evidence>
<dbReference type="Gene3D" id="2.40.10.170">
    <property type="match status" value="1"/>
</dbReference>
<reference evidence="2 3" key="1">
    <citation type="journal article" date="2010" name="Stand. Genomic Sci.">
        <title>Complete genome sequence of Acetohalobium arabaticum type strain (Z-7288).</title>
        <authorList>
            <person name="Sikorski J."/>
            <person name="Lapidus A."/>
            <person name="Chertkov O."/>
            <person name="Lucas S."/>
            <person name="Copeland A."/>
            <person name="Glavina Del Rio T."/>
            <person name="Nolan M."/>
            <person name="Tice H."/>
            <person name="Cheng J.F."/>
            <person name="Han C."/>
            <person name="Brambilla E."/>
            <person name="Pitluck S."/>
            <person name="Liolios K."/>
            <person name="Ivanova N."/>
            <person name="Mavromatis K."/>
            <person name="Mikhailova N."/>
            <person name="Pati A."/>
            <person name="Bruce D."/>
            <person name="Detter C."/>
            <person name="Tapia R."/>
            <person name="Goodwin L."/>
            <person name="Chen A."/>
            <person name="Palaniappan K."/>
            <person name="Land M."/>
            <person name="Hauser L."/>
            <person name="Chang Y.J."/>
            <person name="Jeffries C.D."/>
            <person name="Rohde M."/>
            <person name="Goker M."/>
            <person name="Spring S."/>
            <person name="Woyke T."/>
            <person name="Bristow J."/>
            <person name="Eisen J.A."/>
            <person name="Markowitz V."/>
            <person name="Hugenholtz P."/>
            <person name="Kyrpides N.C."/>
            <person name="Klenk H.P."/>
        </authorList>
    </citation>
    <scope>NUCLEOTIDE SEQUENCE [LARGE SCALE GENOMIC DNA]</scope>
    <source>
        <strain evidence="3">ATCC 49924 / DSM 5501 / Z-7288</strain>
    </source>
</reference>
<dbReference type="RefSeq" id="WP_013277132.1">
    <property type="nucleotide sequence ID" value="NC_014378.1"/>
</dbReference>
<dbReference type="InterPro" id="IPR052531">
    <property type="entry name" value="CarD-like_regulator"/>
</dbReference>
<dbReference type="Pfam" id="PF21095">
    <property type="entry name" value="CarD_C"/>
    <property type="match status" value="1"/>
</dbReference>
<dbReference type="Proteomes" id="UP000001661">
    <property type="component" value="Chromosome"/>
</dbReference>
<dbReference type="InterPro" id="IPR003711">
    <property type="entry name" value="CarD-like/TRCF_RID"/>
</dbReference>
<evidence type="ECO:0000313" key="2">
    <source>
        <dbReference type="EMBL" id="ADL11685.1"/>
    </source>
</evidence>
<dbReference type="OrthoDB" id="9786074at2"/>
<sequence length="169" mass="19599">MFETGDKIVYPNHGAGTITDIEKKEVLGETKKYYVMQLPIGEMRVMIPMDNVDDIGIREVISSDRVDDVFQILKGEKSEMSQNWNRRYRANTEKIKSGDIFEVAEVVRNLTLRDIEKGLSTGEKKMLSNSRQILISELVLAEDKDKEEIEEEIDEIFFDTEEENEEDEE</sequence>
<keyword evidence="3" id="KW-1185">Reference proteome</keyword>
<dbReference type="EMBL" id="CP002105">
    <property type="protein sequence ID" value="ADL11685.1"/>
    <property type="molecule type" value="Genomic_DNA"/>
</dbReference>